<dbReference type="InterPro" id="IPR003812">
    <property type="entry name" value="Fido"/>
</dbReference>
<dbReference type="GO" id="GO:0005524">
    <property type="term" value="F:ATP binding"/>
    <property type="evidence" value="ECO:0007669"/>
    <property type="project" value="UniProtKB-KW"/>
</dbReference>
<dbReference type="Proteomes" id="UP000010433">
    <property type="component" value="Unassembled WGS sequence"/>
</dbReference>
<dbReference type="GO" id="GO:0051302">
    <property type="term" value="P:regulation of cell division"/>
    <property type="evidence" value="ECO:0007669"/>
    <property type="project" value="TreeGrafter"/>
</dbReference>
<comment type="catalytic activity">
    <reaction evidence="7">
        <text>L-tyrosyl-[protein] + ATP = O-(5'-adenylyl)-L-tyrosyl-[protein] + diphosphate</text>
        <dbReference type="Rhea" id="RHEA:54288"/>
        <dbReference type="Rhea" id="RHEA-COMP:10136"/>
        <dbReference type="Rhea" id="RHEA-COMP:13846"/>
        <dbReference type="ChEBI" id="CHEBI:30616"/>
        <dbReference type="ChEBI" id="CHEBI:33019"/>
        <dbReference type="ChEBI" id="CHEBI:46858"/>
        <dbReference type="ChEBI" id="CHEBI:83624"/>
        <dbReference type="EC" id="2.7.7.108"/>
    </reaction>
</comment>
<protein>
    <recommendedName>
        <fullName evidence="5">protein adenylyltransferase</fullName>
        <ecNumber evidence="5">2.7.7.108</ecNumber>
    </recommendedName>
</protein>
<dbReference type="STRING" id="1127699.HMPREF9151_00241"/>
<evidence type="ECO:0000256" key="5">
    <source>
        <dbReference type="ARBA" id="ARBA00034531"/>
    </source>
</evidence>
<keyword evidence="3" id="KW-0547">Nucleotide-binding</keyword>
<evidence type="ECO:0000256" key="3">
    <source>
        <dbReference type="ARBA" id="ARBA00022741"/>
    </source>
</evidence>
<dbReference type="PROSITE" id="PS51459">
    <property type="entry name" value="FIDO"/>
    <property type="match status" value="1"/>
</dbReference>
<evidence type="ECO:0000313" key="9">
    <source>
        <dbReference type="EMBL" id="EKY03688.1"/>
    </source>
</evidence>
<dbReference type="SUPFAM" id="SSF140931">
    <property type="entry name" value="Fic-like"/>
    <property type="match status" value="1"/>
</dbReference>
<accession>L1NJX8</accession>
<feature type="domain" description="Fido" evidence="8">
    <location>
        <begin position="109"/>
        <end position="262"/>
    </location>
</feature>
<dbReference type="Gene3D" id="1.10.10.10">
    <property type="entry name" value="Winged helix-like DNA-binding domain superfamily/Winged helix DNA-binding domain"/>
    <property type="match status" value="1"/>
</dbReference>
<evidence type="ECO:0000259" key="8">
    <source>
        <dbReference type="PROSITE" id="PS51459"/>
    </source>
</evidence>
<dbReference type="EMBL" id="AMEP01000028">
    <property type="protein sequence ID" value="EKY03688.1"/>
    <property type="molecule type" value="Genomic_DNA"/>
</dbReference>
<dbReference type="AlphaFoldDB" id="L1NJX8"/>
<comment type="catalytic activity">
    <reaction evidence="6">
        <text>L-threonyl-[protein] + ATP = 3-O-(5'-adenylyl)-L-threonyl-[protein] + diphosphate</text>
        <dbReference type="Rhea" id="RHEA:54292"/>
        <dbReference type="Rhea" id="RHEA-COMP:11060"/>
        <dbReference type="Rhea" id="RHEA-COMP:13847"/>
        <dbReference type="ChEBI" id="CHEBI:30013"/>
        <dbReference type="ChEBI" id="CHEBI:30616"/>
        <dbReference type="ChEBI" id="CHEBI:33019"/>
        <dbReference type="ChEBI" id="CHEBI:138113"/>
        <dbReference type="EC" id="2.7.7.108"/>
    </reaction>
</comment>
<dbReference type="PANTHER" id="PTHR39560:SF1">
    <property type="entry name" value="PROTEIN ADENYLYLTRANSFERASE FIC-RELATED"/>
    <property type="match status" value="1"/>
</dbReference>
<evidence type="ECO:0000256" key="2">
    <source>
        <dbReference type="ARBA" id="ARBA00022695"/>
    </source>
</evidence>
<evidence type="ECO:0000256" key="1">
    <source>
        <dbReference type="ARBA" id="ARBA00022679"/>
    </source>
</evidence>
<sequence>MVKNKCIKFEMTDFEEYIRQSEPHKREKGYAWQTAIGLQAVDGLKTSDYLRETARQHIEGDITIEEVKRLVNSYYESKTARSDVEDRTEEADKVSARITELLSEQSFTFSPLEYISIHRRLFEGIYEHAGKIRNYNITKKEWVLNGETVLYAGTDSIRETLDYDFAHEKEYDYKQHDITEAVSHIAQFVSDLWQIHPFGEGNTRTTAVFTIKYLRTFGFDLSNETFARYSWYFRNALVRANYNSMSKGIFATRQYLEAFFRNLILGEQNELKNRHLHVLAESQSAAENVPKCNICTLNCTLEELALLNFIKEKPNATQKEIAVHIGKSERTVKTMTVKLSEQGIIERKNGRRNGYWVIKSIKTNN</sequence>
<dbReference type="CDD" id="cd11586">
    <property type="entry name" value="VbhA_like"/>
    <property type="match status" value="1"/>
</dbReference>
<dbReference type="InterPro" id="IPR036390">
    <property type="entry name" value="WH_DNA-bd_sf"/>
</dbReference>
<evidence type="ECO:0000256" key="6">
    <source>
        <dbReference type="ARBA" id="ARBA00047939"/>
    </source>
</evidence>
<gene>
    <name evidence="9" type="ORF">HMPREF9151_00241</name>
</gene>
<keyword evidence="10" id="KW-1185">Reference proteome</keyword>
<keyword evidence="1" id="KW-0808">Transferase</keyword>
<dbReference type="HOGENOM" id="CLU_058177_0_0_10"/>
<dbReference type="InterPro" id="IPR036597">
    <property type="entry name" value="Fido-like_dom_sf"/>
</dbReference>
<dbReference type="Pfam" id="PF02661">
    <property type="entry name" value="Fic"/>
    <property type="match status" value="1"/>
</dbReference>
<dbReference type="Pfam" id="PF13412">
    <property type="entry name" value="HTH_24"/>
    <property type="match status" value="1"/>
</dbReference>
<dbReference type="SUPFAM" id="SSF46785">
    <property type="entry name" value="Winged helix' DNA-binding domain"/>
    <property type="match status" value="1"/>
</dbReference>
<dbReference type="EC" id="2.7.7.108" evidence="5"/>
<comment type="caution">
    <text evidence="9">The sequence shown here is derived from an EMBL/GenBank/DDBJ whole genome shotgun (WGS) entry which is preliminary data.</text>
</comment>
<evidence type="ECO:0000256" key="7">
    <source>
        <dbReference type="ARBA" id="ARBA00048696"/>
    </source>
</evidence>
<dbReference type="PANTHER" id="PTHR39560">
    <property type="entry name" value="PROTEIN ADENYLYLTRANSFERASE FIC-RELATED"/>
    <property type="match status" value="1"/>
</dbReference>
<evidence type="ECO:0000313" key="10">
    <source>
        <dbReference type="Proteomes" id="UP000010433"/>
    </source>
</evidence>
<evidence type="ECO:0000256" key="4">
    <source>
        <dbReference type="ARBA" id="ARBA00022840"/>
    </source>
</evidence>
<dbReference type="PATRIC" id="fig|1127699.3.peg.213"/>
<dbReference type="InterPro" id="IPR036388">
    <property type="entry name" value="WH-like_DNA-bd_sf"/>
</dbReference>
<organism evidence="9 10">
    <name type="scientific">Hoylesella saccharolytica F0055</name>
    <dbReference type="NCBI Taxonomy" id="1127699"/>
    <lineage>
        <taxon>Bacteria</taxon>
        <taxon>Pseudomonadati</taxon>
        <taxon>Bacteroidota</taxon>
        <taxon>Bacteroidia</taxon>
        <taxon>Bacteroidales</taxon>
        <taxon>Prevotellaceae</taxon>
        <taxon>Hoylesella</taxon>
    </lineage>
</organism>
<dbReference type="InterPro" id="IPR033788">
    <property type="entry name" value="VbhA-like"/>
</dbReference>
<dbReference type="GO" id="GO:0070733">
    <property type="term" value="F:AMPylase activity"/>
    <property type="evidence" value="ECO:0007669"/>
    <property type="project" value="UniProtKB-EC"/>
</dbReference>
<reference evidence="9 10" key="1">
    <citation type="submission" date="2012-05" db="EMBL/GenBank/DDBJ databases">
        <authorList>
            <person name="Weinstock G."/>
            <person name="Sodergren E."/>
            <person name="Lobos E.A."/>
            <person name="Fulton L."/>
            <person name="Fulton R."/>
            <person name="Courtney L."/>
            <person name="Fronick C."/>
            <person name="O'Laughlin M."/>
            <person name="Godfrey J."/>
            <person name="Wilson R.M."/>
            <person name="Miner T."/>
            <person name="Farmer C."/>
            <person name="Delehaunty K."/>
            <person name="Cordes M."/>
            <person name="Minx P."/>
            <person name="Tomlinson C."/>
            <person name="Chen J."/>
            <person name="Wollam A."/>
            <person name="Pepin K.H."/>
            <person name="Bhonagiri V."/>
            <person name="Zhang X."/>
            <person name="Suruliraj S."/>
            <person name="Warren W."/>
            <person name="Mitreva M."/>
            <person name="Mardis E.R."/>
            <person name="Wilson R.K."/>
        </authorList>
    </citation>
    <scope>NUCLEOTIDE SEQUENCE [LARGE SCALE GENOMIC DNA]</scope>
    <source>
        <strain evidence="9 10">F0055</strain>
    </source>
</reference>
<proteinExistence type="predicted"/>
<name>L1NJX8_9BACT</name>
<keyword evidence="4" id="KW-0067">ATP-binding</keyword>
<keyword evidence="2" id="KW-0548">Nucleotidyltransferase</keyword>
<dbReference type="Gene3D" id="1.10.3290.10">
    <property type="entry name" value="Fido-like domain"/>
    <property type="match status" value="1"/>
</dbReference>